<evidence type="ECO:0000256" key="4">
    <source>
        <dbReference type="ARBA" id="ARBA00022692"/>
    </source>
</evidence>
<comment type="similarity">
    <text evidence="2">Belongs to the polysaccharide synthase family.</text>
</comment>
<keyword evidence="4 8" id="KW-0812">Transmembrane</keyword>
<dbReference type="Pfam" id="PF01943">
    <property type="entry name" value="Polysacc_synt"/>
    <property type="match status" value="1"/>
</dbReference>
<evidence type="ECO:0000313" key="10">
    <source>
        <dbReference type="Proteomes" id="UP001548590"/>
    </source>
</evidence>
<feature type="transmembrane region" description="Helical" evidence="8">
    <location>
        <begin position="310"/>
        <end position="333"/>
    </location>
</feature>
<keyword evidence="3" id="KW-1003">Cell membrane</keyword>
<dbReference type="InterPro" id="IPR050833">
    <property type="entry name" value="Poly_Biosynth_Transport"/>
</dbReference>
<keyword evidence="10" id="KW-1185">Reference proteome</keyword>
<feature type="transmembrane region" description="Helical" evidence="8">
    <location>
        <begin position="191"/>
        <end position="213"/>
    </location>
</feature>
<feature type="transmembrane region" description="Helical" evidence="8">
    <location>
        <begin position="66"/>
        <end position="87"/>
    </location>
</feature>
<feature type="transmembrane region" description="Helical" evidence="8">
    <location>
        <begin position="414"/>
        <end position="435"/>
    </location>
</feature>
<feature type="transmembrane region" description="Helical" evidence="8">
    <location>
        <begin position="137"/>
        <end position="157"/>
    </location>
</feature>
<protein>
    <submittedName>
        <fullName evidence="9">Oligosaccharide flippase family protein</fullName>
    </submittedName>
</protein>
<keyword evidence="6 8" id="KW-0472">Membrane</keyword>
<comment type="caution">
    <text evidence="9">The sequence shown here is derived from an EMBL/GenBank/DDBJ whole genome shotgun (WGS) entry which is preliminary data.</text>
</comment>
<dbReference type="InterPro" id="IPR002797">
    <property type="entry name" value="Polysacc_synth"/>
</dbReference>
<dbReference type="PANTHER" id="PTHR30250">
    <property type="entry name" value="PST FAMILY PREDICTED COLANIC ACID TRANSPORTER"/>
    <property type="match status" value="1"/>
</dbReference>
<feature type="transmembrane region" description="Helical" evidence="8">
    <location>
        <begin position="108"/>
        <end position="131"/>
    </location>
</feature>
<gene>
    <name evidence="9" type="ORF">ABVT11_06750</name>
</gene>
<evidence type="ECO:0000256" key="6">
    <source>
        <dbReference type="ARBA" id="ARBA00023136"/>
    </source>
</evidence>
<feature type="transmembrane region" description="Helical" evidence="8">
    <location>
        <begin position="345"/>
        <end position="369"/>
    </location>
</feature>
<evidence type="ECO:0000256" key="2">
    <source>
        <dbReference type="ARBA" id="ARBA00007430"/>
    </source>
</evidence>
<feature type="transmembrane region" description="Helical" evidence="8">
    <location>
        <begin position="169"/>
        <end position="185"/>
    </location>
</feature>
<feature type="region of interest" description="Disordered" evidence="7">
    <location>
        <begin position="1"/>
        <end position="24"/>
    </location>
</feature>
<evidence type="ECO:0000256" key="8">
    <source>
        <dbReference type="SAM" id="Phobius"/>
    </source>
</evidence>
<dbReference type="PANTHER" id="PTHR30250:SF10">
    <property type="entry name" value="LIPOPOLYSACCHARIDE BIOSYNTHESIS PROTEIN WZXC"/>
    <property type="match status" value="1"/>
</dbReference>
<evidence type="ECO:0000256" key="7">
    <source>
        <dbReference type="SAM" id="MobiDB-lite"/>
    </source>
</evidence>
<reference evidence="9 10" key="1">
    <citation type="submission" date="2024-07" db="EMBL/GenBank/DDBJ databases">
        <title>Uliginosibacterium paludis KCTC:42655.</title>
        <authorList>
            <person name="Kim M.K."/>
        </authorList>
    </citation>
    <scope>NUCLEOTIDE SEQUENCE [LARGE SCALE GENOMIC DNA]</scope>
    <source>
        <strain evidence="9 10">KCTC 42655</strain>
    </source>
</reference>
<proteinExistence type="inferred from homology"/>
<evidence type="ECO:0000313" key="9">
    <source>
        <dbReference type="EMBL" id="MET1489521.1"/>
    </source>
</evidence>
<evidence type="ECO:0000256" key="1">
    <source>
        <dbReference type="ARBA" id="ARBA00004651"/>
    </source>
</evidence>
<feature type="transmembrane region" description="Helical" evidence="8">
    <location>
        <begin position="234"/>
        <end position="260"/>
    </location>
</feature>
<dbReference type="RefSeq" id="WP_345925332.1">
    <property type="nucleotide sequence ID" value="NZ_JBDIVF010000002.1"/>
</dbReference>
<sequence length="442" mass="47477">MSGLSGFPTTADGMPMPADSTPPVRSGRERADLVFVYAAYALRYVYLLVLTPFYGRVLGVDGYAQVLAAMSLMNMVWLFVSWGFVPAGGREIATASRSTYGDIFWRHFSARTLLAGLALVAGIVASFASPVLARQPLIGVCAVLLGIVSAYNLGWYFTASQRPRATVKLEVLGFILSLVPILLLVRHKDDAIIVLACLLVSAFLSLLLAHWWVKREILPLRFVRERGLKLVSETSTLFIYNCSSAILVASSTFLLSLLASSSEVGHFGAAERLVSVGLSVMGPAGQIFIPRITALFARDERAAYGEIRKALVVLFGTGVAGLCFSLALGPWIVPLIFGQGFAGSVPILRMLACVFPLAALTLIIGNYILVPLHQEKILTRITIGGAVLNLLIAIPASLAWGAMGMAVARVVGEAVVASLLIHALWRMGILGRLVADFSRRKS</sequence>
<feature type="transmembrane region" description="Helical" evidence="8">
    <location>
        <begin position="34"/>
        <end position="54"/>
    </location>
</feature>
<feature type="transmembrane region" description="Helical" evidence="8">
    <location>
        <begin position="381"/>
        <end position="402"/>
    </location>
</feature>
<accession>A0ABV2CNP3</accession>
<dbReference type="Proteomes" id="UP001548590">
    <property type="component" value="Unassembled WGS sequence"/>
</dbReference>
<comment type="subcellular location">
    <subcellularLocation>
        <location evidence="1">Cell membrane</location>
        <topology evidence="1">Multi-pass membrane protein</topology>
    </subcellularLocation>
</comment>
<organism evidence="9 10">
    <name type="scientific">Uliginosibacterium paludis</name>
    <dbReference type="NCBI Taxonomy" id="1615952"/>
    <lineage>
        <taxon>Bacteria</taxon>
        <taxon>Pseudomonadati</taxon>
        <taxon>Pseudomonadota</taxon>
        <taxon>Betaproteobacteria</taxon>
        <taxon>Rhodocyclales</taxon>
        <taxon>Zoogloeaceae</taxon>
        <taxon>Uliginosibacterium</taxon>
    </lineage>
</organism>
<name>A0ABV2CNP3_9RHOO</name>
<evidence type="ECO:0000256" key="3">
    <source>
        <dbReference type="ARBA" id="ARBA00022475"/>
    </source>
</evidence>
<dbReference type="EMBL" id="JBEWLZ010000003">
    <property type="protein sequence ID" value="MET1489521.1"/>
    <property type="molecule type" value="Genomic_DNA"/>
</dbReference>
<evidence type="ECO:0000256" key="5">
    <source>
        <dbReference type="ARBA" id="ARBA00022989"/>
    </source>
</evidence>
<feature type="transmembrane region" description="Helical" evidence="8">
    <location>
        <begin position="272"/>
        <end position="289"/>
    </location>
</feature>
<keyword evidence="5 8" id="KW-1133">Transmembrane helix</keyword>